<comment type="caution">
    <text evidence="1">The sequence shown here is derived from an EMBL/GenBank/DDBJ whole genome shotgun (WGS) entry which is preliminary data.</text>
</comment>
<name>A0A8S9KQ51_BRACR</name>
<accession>A0A8S9KQ51</accession>
<reference evidence="1" key="1">
    <citation type="submission" date="2019-12" db="EMBL/GenBank/DDBJ databases">
        <title>Genome sequencing and annotation of Brassica cretica.</title>
        <authorList>
            <person name="Studholme D.J."/>
            <person name="Sarris P.F."/>
        </authorList>
    </citation>
    <scope>NUCLEOTIDE SEQUENCE</scope>
    <source>
        <strain evidence="1">PFS-102/07</strain>
        <tissue evidence="1">Leaf</tissue>
    </source>
</reference>
<proteinExistence type="predicted"/>
<dbReference type="AlphaFoldDB" id="A0A8S9KQ51"/>
<sequence length="297" mass="33248">MIKTRISSVGTYCQETRHTHHWIRGRIHHKWGKLVTPPSRDLDIRPRRFDRNETALVQIRGIDREQECVGLGQLGQVRTVVGPYGRPKVATGRWALLVGPWAWEISLGLGLTCLDVSGRSSIYLETSKIQQVESRPLIVIDGQDLSRKDAWKGCVPLHMAFAGETEDELEPAEVRVDELSELSDTNLELDELSDTTFELSELSDTEDRADLAAGRNGPCSAQGKNTSCFLVRLSPSKHSLFRWTCASYQATFRNPYFVGLVCHIKQQLKSGSIKRLSAPLVSPFNTSVLPFGEFISL</sequence>
<organism evidence="1">
    <name type="scientific">Brassica cretica</name>
    <name type="common">Mustard</name>
    <dbReference type="NCBI Taxonomy" id="69181"/>
    <lineage>
        <taxon>Eukaryota</taxon>
        <taxon>Viridiplantae</taxon>
        <taxon>Streptophyta</taxon>
        <taxon>Embryophyta</taxon>
        <taxon>Tracheophyta</taxon>
        <taxon>Spermatophyta</taxon>
        <taxon>Magnoliopsida</taxon>
        <taxon>eudicotyledons</taxon>
        <taxon>Gunneridae</taxon>
        <taxon>Pentapetalae</taxon>
        <taxon>rosids</taxon>
        <taxon>malvids</taxon>
        <taxon>Brassicales</taxon>
        <taxon>Brassicaceae</taxon>
        <taxon>Brassiceae</taxon>
        <taxon>Brassica</taxon>
    </lineage>
</organism>
<protein>
    <submittedName>
        <fullName evidence="1">Uncharacterized protein</fullName>
    </submittedName>
</protein>
<evidence type="ECO:0000313" key="1">
    <source>
        <dbReference type="EMBL" id="KAF2595453.1"/>
    </source>
</evidence>
<gene>
    <name evidence="1" type="ORF">F2Q70_00043759</name>
</gene>
<dbReference type="EMBL" id="QGKY02000164">
    <property type="protein sequence ID" value="KAF2595453.1"/>
    <property type="molecule type" value="Genomic_DNA"/>
</dbReference>